<dbReference type="Pfam" id="PF00534">
    <property type="entry name" value="Glycos_transf_1"/>
    <property type="match status" value="1"/>
</dbReference>
<dbReference type="Gene3D" id="3.40.50.2000">
    <property type="entry name" value="Glycogen Phosphorylase B"/>
    <property type="match status" value="2"/>
</dbReference>
<name>A0AAU6U5G7_UNCXX</name>
<organism evidence="2">
    <name type="scientific">bacterium 19CA06SA08-2</name>
    <dbReference type="NCBI Taxonomy" id="2920658"/>
    <lineage>
        <taxon>Bacteria</taxon>
    </lineage>
</organism>
<dbReference type="AlphaFoldDB" id="A0AAU6U5G7"/>
<evidence type="ECO:0000259" key="1">
    <source>
        <dbReference type="Pfam" id="PF00534"/>
    </source>
</evidence>
<protein>
    <submittedName>
        <fullName evidence="2">Glycosyltransferase</fullName>
    </submittedName>
</protein>
<reference evidence="2" key="1">
    <citation type="submission" date="2022-03" db="EMBL/GenBank/DDBJ databases">
        <title>Sea Food Isolates.</title>
        <authorList>
            <person name="Li c."/>
        </authorList>
    </citation>
    <scope>NUCLEOTIDE SEQUENCE</scope>
    <source>
        <strain evidence="2">19CA06SA08-2</strain>
    </source>
</reference>
<dbReference type="InterPro" id="IPR001296">
    <property type="entry name" value="Glyco_trans_1"/>
</dbReference>
<accession>A0AAU6U5G7</accession>
<feature type="domain" description="Glycosyl transferase family 1" evidence="1">
    <location>
        <begin position="323"/>
        <end position="448"/>
    </location>
</feature>
<dbReference type="SUPFAM" id="SSF53756">
    <property type="entry name" value="UDP-Glycosyltransferase/glycogen phosphorylase"/>
    <property type="match status" value="1"/>
</dbReference>
<dbReference type="PANTHER" id="PTHR12526">
    <property type="entry name" value="GLYCOSYLTRANSFERASE"/>
    <property type="match status" value="1"/>
</dbReference>
<dbReference type="Gene3D" id="3.40.50.720">
    <property type="entry name" value="NAD(P)-binding Rossmann-like Domain"/>
    <property type="match status" value="1"/>
</dbReference>
<gene>
    <name evidence="2" type="ORF">MRM75_22190</name>
</gene>
<dbReference type="PANTHER" id="PTHR12526:SF630">
    <property type="entry name" value="GLYCOSYLTRANSFERASE"/>
    <property type="match status" value="1"/>
</dbReference>
<evidence type="ECO:0000313" key="2">
    <source>
        <dbReference type="EMBL" id="XAG69252.1"/>
    </source>
</evidence>
<sequence length="495" mass="55464">MEPVIIFGTGGLLKSLYNYITDIYYIKFFLDNNEDKHGTKIENKLIVKPDSTLLTTNERIIIASYFFDEIKEQLVNLGVGRDRIFNVADDVVLFDCICSKVKESDNAVRVKNEISAAPIDSNKLNMLFVVNSMVMGGSELSLLNLLKKINNEKTNVILLVINGGGVLTKRVPNEVTIVEIYKSSDECALQQSIFRYLSPDVLSTTYVNRRFDAVISYTMGSSAKLACGVSAGKKIAWIHSDLSVSHPTKACFGSMDDEISCYNRFSNIVFVSKASLHGFKKLFKGVCVKKQVFGNIFDFEEIINKSKLFELQLDDTFNNMLGKRFLYVGRLSAEKGVVRLINAFDKALKIYNDIYLVIVGSGELSEKILHIISERKMESNVKLVGECDNPYPYMLFSDVLILPSYYEGQPLVIGEAFILGLPVIATGSDACREMLHDGEYGLVVENSESGILNGIFQTISQEDFISIYTKKSQLGFASLRTKVEYDFFSTDMPKI</sequence>
<dbReference type="GO" id="GO:0016757">
    <property type="term" value="F:glycosyltransferase activity"/>
    <property type="evidence" value="ECO:0007669"/>
    <property type="project" value="InterPro"/>
</dbReference>
<proteinExistence type="predicted"/>
<dbReference type="CDD" id="cd03811">
    <property type="entry name" value="GT4_GT28_WabH-like"/>
    <property type="match status" value="1"/>
</dbReference>
<dbReference type="EMBL" id="CP095353">
    <property type="protein sequence ID" value="XAG69252.1"/>
    <property type="molecule type" value="Genomic_DNA"/>
</dbReference>